<dbReference type="InterPro" id="IPR001382">
    <property type="entry name" value="Glyco_hydro_47"/>
</dbReference>
<evidence type="ECO:0000256" key="20">
    <source>
        <dbReference type="PIRSR" id="PIRSR601382-3"/>
    </source>
</evidence>
<evidence type="ECO:0000256" key="21">
    <source>
        <dbReference type="RuleBase" id="RU361193"/>
    </source>
</evidence>
<evidence type="ECO:0000256" key="9">
    <source>
        <dbReference type="ARBA" id="ARBA00022837"/>
    </source>
</evidence>
<comment type="catalytic activity">
    <reaction evidence="16">
        <text>N(4)-(alpha-D-Man-(1-&gt;2)-alpha-D-Man-(1-&gt;2)-alpha-D-Man-(1-&gt;3)-[alpha-D-Man-(1-&gt;2)-alpha-D-Man-(1-&gt;3)-[alpha-D-Man-(1-&gt;2)-alpha-D-Man-(1-&gt;6)]-alpha-D-Man-(1-&gt;6)]-beta-D-Man-(1-&gt;4)-beta-D-GlcNAc-(1-&gt;4)-beta-D-GlcNAc)-L-asparaginyl-[protein] (N-glucan mannose isomer 9A1,2,3B1,2,3) + 4 H2O = N(4)-(alpha-D-Man-(1-&gt;3)-[alpha-D-Man-(1-&gt;3)-[alpha-D-Man-(1-&gt;6)]-alpha-D-Man-(1-&gt;6)]-beta-D-Man-(1-&gt;4)-beta-D-GlcNAc-(1-&gt;4)-beta-D-GlcNAc)-L-asparaginyl-[protein] (N-glucan mannose isomer 5A1,2) + 4 beta-D-mannose</text>
        <dbReference type="Rhea" id="RHEA:56008"/>
        <dbReference type="Rhea" id="RHEA-COMP:14356"/>
        <dbReference type="Rhea" id="RHEA-COMP:14367"/>
        <dbReference type="ChEBI" id="CHEBI:15377"/>
        <dbReference type="ChEBI" id="CHEBI:28563"/>
        <dbReference type="ChEBI" id="CHEBI:59087"/>
        <dbReference type="ChEBI" id="CHEBI:139493"/>
        <dbReference type="EC" id="3.2.1.113"/>
    </reaction>
</comment>
<evidence type="ECO:0000256" key="8">
    <source>
        <dbReference type="ARBA" id="ARBA00022824"/>
    </source>
</evidence>
<dbReference type="Gene3D" id="1.50.10.10">
    <property type="match status" value="1"/>
</dbReference>
<evidence type="ECO:0000256" key="17">
    <source>
        <dbReference type="ARBA" id="ARBA00053655"/>
    </source>
</evidence>
<dbReference type="AlphaFoldDB" id="T1JM49"/>
<comment type="pathway">
    <text evidence="3">Protein modification; protein glycosylation.</text>
</comment>
<evidence type="ECO:0000256" key="13">
    <source>
        <dbReference type="ARBA" id="ARBA00023157"/>
    </source>
</evidence>
<dbReference type="Pfam" id="PF01532">
    <property type="entry name" value="Glyco_hydro_47"/>
    <property type="match status" value="1"/>
</dbReference>
<evidence type="ECO:0000256" key="19">
    <source>
        <dbReference type="PIRSR" id="PIRSR601382-2"/>
    </source>
</evidence>
<evidence type="ECO:0000256" key="22">
    <source>
        <dbReference type="SAM" id="Phobius"/>
    </source>
</evidence>
<feature type="disulfide bond" evidence="20">
    <location>
        <begin position="416"/>
        <end position="445"/>
    </location>
</feature>
<evidence type="ECO:0000256" key="3">
    <source>
        <dbReference type="ARBA" id="ARBA00004922"/>
    </source>
</evidence>
<feature type="active site" description="Proton donor" evidence="18">
    <location>
        <position position="459"/>
    </location>
</feature>
<keyword evidence="12 22" id="KW-0472">Membrane</keyword>
<evidence type="ECO:0000256" key="16">
    <source>
        <dbReference type="ARBA" id="ARBA00048605"/>
    </source>
</evidence>
<evidence type="ECO:0000256" key="2">
    <source>
        <dbReference type="ARBA" id="ARBA00004648"/>
    </source>
</evidence>
<keyword evidence="9 19" id="KW-0106">Calcium</keyword>
<keyword evidence="5 22" id="KW-0812">Transmembrane</keyword>
<evidence type="ECO:0000313" key="24">
    <source>
        <dbReference type="Proteomes" id="UP000014500"/>
    </source>
</evidence>
<reference evidence="23" key="2">
    <citation type="submission" date="2015-02" db="UniProtKB">
        <authorList>
            <consortium name="EnsemblMetazoa"/>
        </authorList>
    </citation>
    <scope>IDENTIFICATION</scope>
</reference>
<evidence type="ECO:0000256" key="15">
    <source>
        <dbReference type="ARBA" id="ARBA00047669"/>
    </source>
</evidence>
<feature type="active site" description="Proton donor" evidence="18">
    <location>
        <position position="219"/>
    </location>
</feature>
<evidence type="ECO:0000256" key="4">
    <source>
        <dbReference type="ARBA" id="ARBA00007658"/>
    </source>
</evidence>
<protein>
    <recommendedName>
        <fullName evidence="21">alpha-1,2-Mannosidase</fullName>
        <ecNumber evidence="21">3.2.1.-</ecNumber>
    </recommendedName>
</protein>
<keyword evidence="14 21" id="KW-0326">Glycosidase</keyword>
<keyword evidence="13 20" id="KW-1015">Disulfide bond</keyword>
<proteinExistence type="inferred from homology"/>
<dbReference type="SUPFAM" id="SSF48225">
    <property type="entry name" value="Seven-hairpin glycosidases"/>
    <property type="match status" value="1"/>
</dbReference>
<dbReference type="GO" id="GO:0005975">
    <property type="term" value="P:carbohydrate metabolic process"/>
    <property type="evidence" value="ECO:0007669"/>
    <property type="project" value="InterPro"/>
</dbReference>
<evidence type="ECO:0000313" key="23">
    <source>
        <dbReference type="EnsemblMetazoa" id="SMAR014929-PA"/>
    </source>
</evidence>
<evidence type="ECO:0000256" key="11">
    <source>
        <dbReference type="ARBA" id="ARBA00022989"/>
    </source>
</evidence>
<dbReference type="EnsemblMetazoa" id="SMAR014929-RA">
    <property type="protein sequence ID" value="SMAR014929-PA"/>
    <property type="gene ID" value="SMAR014929"/>
</dbReference>
<name>T1JM49_STRMM</name>
<accession>T1JM49</accession>
<dbReference type="InterPro" id="IPR050749">
    <property type="entry name" value="Glycosyl_Hydrolase_47"/>
</dbReference>
<dbReference type="FunFam" id="1.50.10.10:FF:000010">
    <property type="entry name" value="alpha-1,2-Mannosidase"/>
    <property type="match status" value="1"/>
</dbReference>
<dbReference type="PRINTS" id="PR00747">
    <property type="entry name" value="GLYHDRLASE47"/>
</dbReference>
<evidence type="ECO:0000256" key="5">
    <source>
        <dbReference type="ARBA" id="ARBA00022692"/>
    </source>
</evidence>
<comment type="cofactor">
    <cofactor evidence="1 19">
        <name>Ca(2+)</name>
        <dbReference type="ChEBI" id="CHEBI:29108"/>
    </cofactor>
</comment>
<keyword evidence="24" id="KW-1185">Reference proteome</keyword>
<comment type="catalytic activity">
    <reaction evidence="15">
        <text>N(4)-(alpha-D-Man-(1-&gt;2)-alpha-D-Man-(1-&gt;2)-alpha-D-Man-(1-&gt;3)-[alpha-D-Man-(1-&gt;3)-[alpha-D-Man-(1-&gt;2)-alpha-D-Man-(1-&gt;6)]-alpha-D-Man-(1-&gt;6)]-beta-D-Man-(1-&gt;4)-beta-D-GlcNAc-(1-&gt;4)-beta-D-GlcNAc)-L-asparaginyl-[protein] (N-glucan mannose isomer 8A1,2,3B1,3) + 3 H2O = N(4)-(alpha-D-Man-(1-&gt;3)-[alpha-D-Man-(1-&gt;3)-[alpha-D-Man-(1-&gt;6)]-alpha-D-Man-(1-&gt;6)]-beta-D-Man-(1-&gt;4)-beta-D-GlcNAc-(1-&gt;4)-beta-D-GlcNAc)-L-asparaginyl-[protein] (N-glucan mannose isomer 5A1,2) + 3 beta-D-mannose</text>
        <dbReference type="Rhea" id="RHEA:56028"/>
        <dbReference type="Rhea" id="RHEA-COMP:14358"/>
        <dbReference type="Rhea" id="RHEA-COMP:14367"/>
        <dbReference type="ChEBI" id="CHEBI:15377"/>
        <dbReference type="ChEBI" id="CHEBI:28563"/>
        <dbReference type="ChEBI" id="CHEBI:59087"/>
        <dbReference type="ChEBI" id="CHEBI:60628"/>
        <dbReference type="EC" id="3.2.1.113"/>
    </reaction>
</comment>
<dbReference type="GO" id="GO:0034976">
    <property type="term" value="P:response to endoplasmic reticulum stress"/>
    <property type="evidence" value="ECO:0007669"/>
    <property type="project" value="UniProtKB-ARBA"/>
</dbReference>
<keyword evidence="10" id="KW-0735">Signal-anchor</keyword>
<dbReference type="PANTHER" id="PTHR11742">
    <property type="entry name" value="MANNOSYL-OLIGOSACCHARIDE ALPHA-1,2-MANNOSIDASE-RELATED"/>
    <property type="match status" value="1"/>
</dbReference>
<comment type="similarity">
    <text evidence="4 21">Belongs to the glycosyl hydrolase 47 family.</text>
</comment>
<keyword evidence="11 22" id="KW-1133">Transmembrane helix</keyword>
<dbReference type="GO" id="GO:0004571">
    <property type="term" value="F:mannosyl-oligosaccharide 1,2-alpha-mannosidase activity"/>
    <property type="evidence" value="ECO:0007669"/>
    <property type="project" value="UniProtKB-EC"/>
</dbReference>
<comment type="subcellular location">
    <subcellularLocation>
        <location evidence="2">Endoplasmic reticulum membrane</location>
        <topology evidence="2">Single-pass type II membrane protein</topology>
    </subcellularLocation>
</comment>
<organism evidence="23 24">
    <name type="scientific">Strigamia maritima</name>
    <name type="common">European centipede</name>
    <name type="synonym">Geophilus maritimus</name>
    <dbReference type="NCBI Taxonomy" id="126957"/>
    <lineage>
        <taxon>Eukaryota</taxon>
        <taxon>Metazoa</taxon>
        <taxon>Ecdysozoa</taxon>
        <taxon>Arthropoda</taxon>
        <taxon>Myriapoda</taxon>
        <taxon>Chilopoda</taxon>
        <taxon>Pleurostigmophora</taxon>
        <taxon>Geophilomorpha</taxon>
        <taxon>Linotaeniidae</taxon>
        <taxon>Strigamia</taxon>
    </lineage>
</organism>
<evidence type="ECO:0000256" key="10">
    <source>
        <dbReference type="ARBA" id="ARBA00022968"/>
    </source>
</evidence>
<dbReference type="EMBL" id="JH431916">
    <property type="status" value="NOT_ANNOTATED_CDS"/>
    <property type="molecule type" value="Genomic_DNA"/>
</dbReference>
<evidence type="ECO:0000256" key="14">
    <source>
        <dbReference type="ARBA" id="ARBA00023295"/>
    </source>
</evidence>
<dbReference type="InterPro" id="IPR012341">
    <property type="entry name" value="6hp_glycosidase-like_sf"/>
</dbReference>
<keyword evidence="6 19" id="KW-0479">Metal-binding</keyword>
<feature type="binding site" evidence="19">
    <location>
        <position position="576"/>
    </location>
    <ligand>
        <name>Ca(2+)</name>
        <dbReference type="ChEBI" id="CHEBI:29108"/>
    </ligand>
</feature>
<reference evidence="24" key="1">
    <citation type="submission" date="2011-05" db="EMBL/GenBank/DDBJ databases">
        <authorList>
            <person name="Richards S.R."/>
            <person name="Qu J."/>
            <person name="Jiang H."/>
            <person name="Jhangiani S.N."/>
            <person name="Agravi P."/>
            <person name="Goodspeed R."/>
            <person name="Gross S."/>
            <person name="Mandapat C."/>
            <person name="Jackson L."/>
            <person name="Mathew T."/>
            <person name="Pu L."/>
            <person name="Thornton R."/>
            <person name="Saada N."/>
            <person name="Wilczek-Boney K.B."/>
            <person name="Lee S."/>
            <person name="Kovar C."/>
            <person name="Wu Y."/>
            <person name="Scherer S.E."/>
            <person name="Worley K.C."/>
            <person name="Muzny D.M."/>
            <person name="Gibbs R."/>
        </authorList>
    </citation>
    <scope>NUCLEOTIDE SEQUENCE</scope>
    <source>
        <strain evidence="24">Brora</strain>
    </source>
</reference>
<evidence type="ECO:0000256" key="12">
    <source>
        <dbReference type="ARBA" id="ARBA00023136"/>
    </source>
</evidence>
<dbReference type="PhylomeDB" id="T1JM49"/>
<feature type="transmembrane region" description="Helical" evidence="22">
    <location>
        <begin position="40"/>
        <end position="60"/>
    </location>
</feature>
<feature type="active site" evidence="18">
    <location>
        <position position="487"/>
    </location>
</feature>
<evidence type="ECO:0000256" key="6">
    <source>
        <dbReference type="ARBA" id="ARBA00022723"/>
    </source>
</evidence>
<sequence length="586" mass="68103">MSRRDYVSLAVSQFADDNQKVKRIKLWRWWKQKSRFERSFLLLLAALSLLFIIFVIPDWYKLQSLHNLEELKIEPVDIQNPLVENEVFVENEQIPDPNAKLFPENVQPQPQIAEPDKSERKPEPERIKVYFSGPTNERQSAVVSAFKYAWAAYKEHAWGHDHLKPISKTYSDWFGLGLTIVDSVDTILIMGLKEEYDDARQYISEVLNFDKNKDVNCFEVTIRVLGGLLGTYHLTNDELFKNKAVDLADRLLPCFSSKSGIPYSDVNLRSHRSHPPRWGPDSSVSEVSTIQIEFKDLSRLTGDPKYEAAADKVSQHLHEQPKQDGLVPIFINAETGRFRPYTTITLGARADSYYEYLLKQWVQTGKTKDFLLKDYNASINGMINNLLRYSEPNKLAFMGELINGKNFKPKMDHLACYLPAILILGYHHGLPLKHFHLAQELIYTCYQMYVRMPTKLAPEIVHFNLNPTVGEDLIVKVADTHNLLRPETIESLWYMYHFTKNKTYQEWGWEIFQAFEKHTKIIDGGYSSISNVKNPDDTQSKDMMESFFLGETLKYFYLLFSKDQKTLSLDKWVFNTEAHPLKIWTS</sequence>
<dbReference type="EC" id="3.2.1.-" evidence="21"/>
<dbReference type="STRING" id="126957.T1JM49"/>
<dbReference type="GO" id="GO:0010498">
    <property type="term" value="P:proteasomal protein catabolic process"/>
    <property type="evidence" value="ECO:0007669"/>
    <property type="project" value="UniProtKB-ARBA"/>
</dbReference>
<dbReference type="OMA" id="AAFKHSW"/>
<dbReference type="PANTHER" id="PTHR11742:SF55">
    <property type="entry name" value="ENDOPLASMIC RETICULUM MANNOSYL-OLIGOSACCHARIDE 1,2-ALPHA-MANNOSIDASE"/>
    <property type="match status" value="1"/>
</dbReference>
<dbReference type="Proteomes" id="UP000014500">
    <property type="component" value="Unassembled WGS sequence"/>
</dbReference>
<dbReference type="GO" id="GO:0005509">
    <property type="term" value="F:calcium ion binding"/>
    <property type="evidence" value="ECO:0007669"/>
    <property type="project" value="InterPro"/>
</dbReference>
<feature type="active site" evidence="18">
    <location>
        <position position="351"/>
    </location>
</feature>
<evidence type="ECO:0000256" key="7">
    <source>
        <dbReference type="ARBA" id="ARBA00022801"/>
    </source>
</evidence>
<keyword evidence="8" id="KW-0256">Endoplasmic reticulum</keyword>
<dbReference type="HOGENOM" id="CLU_003818_3_3_1"/>
<dbReference type="GO" id="GO:0005789">
    <property type="term" value="C:endoplasmic reticulum membrane"/>
    <property type="evidence" value="ECO:0007669"/>
    <property type="project" value="UniProtKB-SubCell"/>
</dbReference>
<evidence type="ECO:0000256" key="1">
    <source>
        <dbReference type="ARBA" id="ARBA00001913"/>
    </source>
</evidence>
<dbReference type="eggNOG" id="KOG2431">
    <property type="taxonomic scope" value="Eukaryota"/>
</dbReference>
<dbReference type="InterPro" id="IPR036026">
    <property type="entry name" value="Seven-hairpin_glycosidases"/>
</dbReference>
<keyword evidence="7 21" id="KW-0378">Hydrolase</keyword>
<comment type="function">
    <text evidence="17">Involved in glycoprotein quality control targeting of misfolded glycoproteins for degradation. It primarily trims a single alpha-1,2-linked mannose residue from Man(9)GlcNAc(2) to produce Man(8)GlcNAc(2), but at high enzyme concentrations, as found in the ER quality control compartment (ERQC), it further trims the carbohydrates to Man(5-6)GlcNAc(2).</text>
</comment>
<evidence type="ECO:0000256" key="18">
    <source>
        <dbReference type="PIRSR" id="PIRSR601382-1"/>
    </source>
</evidence>